<dbReference type="OrthoDB" id="1792at2759"/>
<dbReference type="GO" id="GO:0006886">
    <property type="term" value="P:intracellular protein transport"/>
    <property type="evidence" value="ECO:0007669"/>
    <property type="project" value="InterPro"/>
</dbReference>
<dbReference type="GO" id="GO:0042144">
    <property type="term" value="P:vacuole fusion, non-autophagic"/>
    <property type="evidence" value="ECO:0007669"/>
    <property type="project" value="TreeGrafter"/>
</dbReference>
<feature type="domain" description="Vps16 N-terminal" evidence="4">
    <location>
        <begin position="16"/>
        <end position="361"/>
    </location>
</feature>
<feature type="compositionally biased region" description="Polar residues" evidence="2">
    <location>
        <begin position="597"/>
        <end position="611"/>
    </location>
</feature>
<dbReference type="GO" id="GO:0005768">
    <property type="term" value="C:endosome"/>
    <property type="evidence" value="ECO:0007669"/>
    <property type="project" value="TreeGrafter"/>
</dbReference>
<comment type="similarity">
    <text evidence="1">Belongs to the VPS16 family.</text>
</comment>
<proteinExistence type="inferred from homology"/>
<evidence type="ECO:0000256" key="1">
    <source>
        <dbReference type="ARBA" id="ARBA00009250"/>
    </source>
</evidence>
<protein>
    <recommendedName>
        <fullName evidence="7">Vacuolar protein sorting-associated protein 16 homolog</fullName>
    </recommendedName>
</protein>
<dbReference type="PANTHER" id="PTHR12811">
    <property type="entry name" value="VACUOLAR PROTEIN SORTING VPS16"/>
    <property type="match status" value="1"/>
</dbReference>
<accession>A0A0C3KID7</accession>
<keyword evidence="6" id="KW-1185">Reference proteome</keyword>
<feature type="domain" description="Vps16 C-terminal" evidence="3">
    <location>
        <begin position="468"/>
        <end position="598"/>
    </location>
</feature>
<dbReference type="EMBL" id="KN823144">
    <property type="protein sequence ID" value="KIO21263.1"/>
    <property type="molecule type" value="Genomic_DNA"/>
</dbReference>
<dbReference type="GO" id="GO:0003779">
    <property type="term" value="F:actin binding"/>
    <property type="evidence" value="ECO:0007669"/>
    <property type="project" value="TreeGrafter"/>
</dbReference>
<evidence type="ECO:0000313" key="5">
    <source>
        <dbReference type="EMBL" id="KIO21263.1"/>
    </source>
</evidence>
<dbReference type="InterPro" id="IPR016534">
    <property type="entry name" value="VPS16"/>
</dbReference>
<gene>
    <name evidence="5" type="ORF">M407DRAFT_29140</name>
</gene>
<feature type="region of interest" description="Disordered" evidence="2">
    <location>
        <begin position="597"/>
        <end position="622"/>
    </location>
</feature>
<dbReference type="Pfam" id="PF04840">
    <property type="entry name" value="Vps16_C"/>
    <property type="match status" value="1"/>
</dbReference>
<dbReference type="InterPro" id="IPR036322">
    <property type="entry name" value="WD40_repeat_dom_sf"/>
</dbReference>
<sequence>MRDPHKIVAFGTNQFSKPTVQVFSSSGELLQTIPWDQGTIVSMGWTYEEQLVIINDEGMYRLYTLQGDYQQFSLGPEAAEMGVIDAKIYEQGLVALTSNVTLFEVKGWTGSKPLTLAHPGFSEPPPCWSLIEPDQTVSRHVEVLVPNEATIYTIDSLESVDQRLSRGPFSRLAVSPNGKWLALLTGTGLLWVVSSDFQISLAEYDTAAEGLGNALQLIWCGNDAVVLVYDGLVVIVGPHGQTLRHHYASCPYAVGEMDGVRVVDSHQCDFIQAVPASANKVFRPGSTDPAAILFDAYDHFERKSPKANENISSIRPELAGAVDTLIEAAGQEIEPYWQRRLLHAAQFGRAFLDLYDPTDFVNMGQTLKVLNAARFYEIGIPITYPEYTLTTPEHLINRLTGRNMHLLALRVSGFLHISPDPVLKHWAVAKIKRSKPSATGAAAEEDDQATCNLIVEKFKEAGDAGRGVSFADIAERAWENGRTRLATMLLDHEPRAADQVPLLLVMKEDTLALTKAVDSGDTDLGMFYHVLLHLQRQLSLGDFFRLLEEGGPRFAQATNLLQVYAREQNRELLRDYYFQDDRRVDSACLALDDASRAQSAWKQSRRQPSFSRKTKTEDSKQR</sequence>
<dbReference type="PIRSF" id="PIRSF007949">
    <property type="entry name" value="VPS16"/>
    <property type="match status" value="1"/>
</dbReference>
<organism evidence="5 6">
    <name type="scientific">Tulasnella calospora MUT 4182</name>
    <dbReference type="NCBI Taxonomy" id="1051891"/>
    <lineage>
        <taxon>Eukaryota</taxon>
        <taxon>Fungi</taxon>
        <taxon>Dikarya</taxon>
        <taxon>Basidiomycota</taxon>
        <taxon>Agaricomycotina</taxon>
        <taxon>Agaricomycetes</taxon>
        <taxon>Cantharellales</taxon>
        <taxon>Tulasnellaceae</taxon>
        <taxon>Tulasnella</taxon>
    </lineage>
</organism>
<dbReference type="GO" id="GO:0016197">
    <property type="term" value="P:endosomal transport"/>
    <property type="evidence" value="ECO:0007669"/>
    <property type="project" value="TreeGrafter"/>
</dbReference>
<name>A0A0C3KID7_9AGAM</name>
<dbReference type="HOGENOM" id="CLU_008909_1_0_1"/>
<evidence type="ECO:0000313" key="6">
    <source>
        <dbReference type="Proteomes" id="UP000054248"/>
    </source>
</evidence>
<evidence type="ECO:0008006" key="7">
    <source>
        <dbReference type="Google" id="ProtNLM"/>
    </source>
</evidence>
<evidence type="ECO:0000259" key="4">
    <source>
        <dbReference type="Pfam" id="PF04841"/>
    </source>
</evidence>
<dbReference type="InterPro" id="IPR006926">
    <property type="entry name" value="Vps16_N"/>
</dbReference>
<dbReference type="PANTHER" id="PTHR12811:SF0">
    <property type="entry name" value="VACUOLAR PROTEIN SORTING-ASSOCIATED PROTEIN 16 HOMOLOG"/>
    <property type="match status" value="1"/>
</dbReference>
<dbReference type="AlphaFoldDB" id="A0A0C3KID7"/>
<reference evidence="5 6" key="1">
    <citation type="submission" date="2014-04" db="EMBL/GenBank/DDBJ databases">
        <authorList>
            <consortium name="DOE Joint Genome Institute"/>
            <person name="Kuo A."/>
            <person name="Girlanda M."/>
            <person name="Perotto S."/>
            <person name="Kohler A."/>
            <person name="Nagy L.G."/>
            <person name="Floudas D."/>
            <person name="Copeland A."/>
            <person name="Barry K.W."/>
            <person name="Cichocki N."/>
            <person name="Veneault-Fourrey C."/>
            <person name="LaButti K."/>
            <person name="Lindquist E.A."/>
            <person name="Lipzen A."/>
            <person name="Lundell T."/>
            <person name="Morin E."/>
            <person name="Murat C."/>
            <person name="Sun H."/>
            <person name="Tunlid A."/>
            <person name="Henrissat B."/>
            <person name="Grigoriev I.V."/>
            <person name="Hibbett D.S."/>
            <person name="Martin F."/>
            <person name="Nordberg H.P."/>
            <person name="Cantor M.N."/>
            <person name="Hua S.X."/>
        </authorList>
    </citation>
    <scope>NUCLEOTIDE SEQUENCE [LARGE SCALE GENOMIC DNA]</scope>
    <source>
        <strain evidence="5 6">MUT 4182</strain>
    </source>
</reference>
<dbReference type="GO" id="GO:0030897">
    <property type="term" value="C:HOPS complex"/>
    <property type="evidence" value="ECO:0007669"/>
    <property type="project" value="TreeGrafter"/>
</dbReference>
<dbReference type="SUPFAM" id="SSF50978">
    <property type="entry name" value="WD40 repeat-like"/>
    <property type="match status" value="1"/>
</dbReference>
<reference evidence="6" key="2">
    <citation type="submission" date="2015-01" db="EMBL/GenBank/DDBJ databases">
        <title>Evolutionary Origins and Diversification of the Mycorrhizal Mutualists.</title>
        <authorList>
            <consortium name="DOE Joint Genome Institute"/>
            <consortium name="Mycorrhizal Genomics Consortium"/>
            <person name="Kohler A."/>
            <person name="Kuo A."/>
            <person name="Nagy L.G."/>
            <person name="Floudas D."/>
            <person name="Copeland A."/>
            <person name="Barry K.W."/>
            <person name="Cichocki N."/>
            <person name="Veneault-Fourrey C."/>
            <person name="LaButti K."/>
            <person name="Lindquist E.A."/>
            <person name="Lipzen A."/>
            <person name="Lundell T."/>
            <person name="Morin E."/>
            <person name="Murat C."/>
            <person name="Riley R."/>
            <person name="Ohm R."/>
            <person name="Sun H."/>
            <person name="Tunlid A."/>
            <person name="Henrissat B."/>
            <person name="Grigoriev I.V."/>
            <person name="Hibbett D.S."/>
            <person name="Martin F."/>
        </authorList>
    </citation>
    <scope>NUCLEOTIDE SEQUENCE [LARGE SCALE GENOMIC DNA]</scope>
    <source>
        <strain evidence="6">MUT 4182</strain>
    </source>
</reference>
<dbReference type="InterPro" id="IPR006925">
    <property type="entry name" value="Vps16_C"/>
</dbReference>
<dbReference type="Proteomes" id="UP000054248">
    <property type="component" value="Unassembled WGS sequence"/>
</dbReference>
<dbReference type="STRING" id="1051891.A0A0C3KID7"/>
<dbReference type="Pfam" id="PF04841">
    <property type="entry name" value="Vps16_N"/>
    <property type="match status" value="1"/>
</dbReference>
<evidence type="ECO:0000256" key="2">
    <source>
        <dbReference type="SAM" id="MobiDB-lite"/>
    </source>
</evidence>
<evidence type="ECO:0000259" key="3">
    <source>
        <dbReference type="Pfam" id="PF04840"/>
    </source>
</evidence>